<evidence type="ECO:0000313" key="10">
    <source>
        <dbReference type="Proteomes" id="UP001215151"/>
    </source>
</evidence>
<dbReference type="InterPro" id="IPR015943">
    <property type="entry name" value="WD40/YVTN_repeat-like_dom_sf"/>
</dbReference>
<feature type="region of interest" description="Disordered" evidence="7">
    <location>
        <begin position="163"/>
        <end position="249"/>
    </location>
</feature>
<dbReference type="PANTHER" id="PTHR15653:SF0">
    <property type="entry name" value="CONNECTOR OF KINASE TO AP-1, ISOFORM E"/>
    <property type="match status" value="1"/>
</dbReference>
<dbReference type="Gene3D" id="1.20.5.300">
    <property type="match status" value="1"/>
</dbReference>
<dbReference type="CDD" id="cd00200">
    <property type="entry name" value="WD40"/>
    <property type="match status" value="1"/>
</dbReference>
<evidence type="ECO:0000256" key="4">
    <source>
        <dbReference type="ARBA" id="ARBA00022860"/>
    </source>
</evidence>
<name>A0AAD7TXV6_9APHY</name>
<keyword evidence="5" id="KW-0175">Coiled coil</keyword>
<dbReference type="InterPro" id="IPR013258">
    <property type="entry name" value="Striatin_N"/>
</dbReference>
<dbReference type="InterPro" id="IPR001680">
    <property type="entry name" value="WD40_rpt"/>
</dbReference>
<keyword evidence="3" id="KW-0677">Repeat</keyword>
<dbReference type="PROSITE" id="PS50294">
    <property type="entry name" value="WD_REPEATS_REGION"/>
    <property type="match status" value="4"/>
</dbReference>
<dbReference type="PRINTS" id="PR00320">
    <property type="entry name" value="GPROTEINBRPT"/>
</dbReference>
<evidence type="ECO:0000256" key="6">
    <source>
        <dbReference type="PROSITE-ProRule" id="PRU00221"/>
    </source>
</evidence>
<proteinExistence type="inferred from homology"/>
<sequence>MINGAALRINSKPPPPQNSYQHNSIQIPMLGSLAGPNKPPPGQQQQQQQPQAPQQQQGPQTSEIQQIPQSGQDFTLSNVLHYLQTEWRRYERDRNEWEIERAEMRARIALLEGERRSFDNVKLDLMRRIKMLEYALRVERSKQLAQPAAQSVPPAKLASLQSQIALASQKDDASSGSSPRSEDSPLPPDRMSVGSMPNGAASGGPPSRTQTWVGQTAWSGVNPNAATVGTMGRPAAGRDPKSRARSRDFLKQCLQELPNVPSFEQIGYNGRLKKTMPEVAKDFSSVNGVASGPSNAPGSSNPQPGPFDRSGLAAPNMFGQPSGPSGLNQQGQQQQQQQFQQQQGQQVQQPYQSESKDREEPEQPMSDDAGGWKERFRLSQEGSEQARHQLNNNISGASAWEGRTREEEDGKEEEEEEDDDDSSVMSEGESTKVWKAKRTLRNHLDAVRAIAFHPTELCLASAGDDNTVKIWRVDLASLTSPASRATTEVEPQLTLRGHSAAITCLVHSPSKGLLYSASMDSSIRVWALPAASHTTYAPYDATRARGELIGHTDVVWDLALARDESTLISCGGEGLVKVWDVSGPSGGGSLRLSWSYEGLETSSDLSPEGDLPGASAVEAIRSDLKKVAVAYQNAVIKIFEIETGKELMKLQVEPVEGDDSISAQINSIVSHPTMPLLITGHEDKHIRIFDINTGQCTHSMLAHLDAVTSLSLDAAGFLLVSGSHDCSVRYWEILGSKACKQENTSHREKAHEGVLDVEFHPSLPVMASAGADGVIKLYATTSAS</sequence>
<feature type="repeat" description="WD" evidence="6">
    <location>
        <begin position="700"/>
        <end position="733"/>
    </location>
</feature>
<keyword evidence="4" id="KW-0112">Calmodulin-binding</keyword>
<dbReference type="AlphaFoldDB" id="A0AAD7TXV6"/>
<feature type="repeat" description="WD" evidence="6">
    <location>
        <begin position="548"/>
        <end position="582"/>
    </location>
</feature>
<evidence type="ECO:0000256" key="1">
    <source>
        <dbReference type="ARBA" id="ARBA00009616"/>
    </source>
</evidence>
<keyword evidence="2 6" id="KW-0853">WD repeat</keyword>
<feature type="repeat" description="WD" evidence="6">
    <location>
        <begin position="440"/>
        <end position="474"/>
    </location>
</feature>
<dbReference type="Gene3D" id="2.130.10.10">
    <property type="entry name" value="YVTN repeat-like/Quinoprotein amine dehydrogenase"/>
    <property type="match status" value="2"/>
</dbReference>
<organism evidence="9 10">
    <name type="scientific">Trametes cubensis</name>
    <dbReference type="NCBI Taxonomy" id="1111947"/>
    <lineage>
        <taxon>Eukaryota</taxon>
        <taxon>Fungi</taxon>
        <taxon>Dikarya</taxon>
        <taxon>Basidiomycota</taxon>
        <taxon>Agaricomycotina</taxon>
        <taxon>Agaricomycetes</taxon>
        <taxon>Polyporales</taxon>
        <taxon>Polyporaceae</taxon>
        <taxon>Trametes</taxon>
    </lineage>
</organism>
<evidence type="ECO:0000313" key="9">
    <source>
        <dbReference type="EMBL" id="KAJ8488274.1"/>
    </source>
</evidence>
<feature type="compositionally biased region" description="Basic and acidic residues" evidence="7">
    <location>
        <begin position="236"/>
        <end position="249"/>
    </location>
</feature>
<dbReference type="PANTHER" id="PTHR15653">
    <property type="entry name" value="STRIATIN"/>
    <property type="match status" value="1"/>
</dbReference>
<feature type="domain" description="Striatin N-terminal" evidence="8">
    <location>
        <begin position="75"/>
        <end position="257"/>
    </location>
</feature>
<protein>
    <recommendedName>
        <fullName evidence="8">Striatin N-terminal domain-containing protein</fullName>
    </recommendedName>
</protein>
<dbReference type="PROSITE" id="PS50082">
    <property type="entry name" value="WD_REPEATS_2"/>
    <property type="match status" value="4"/>
</dbReference>
<feature type="region of interest" description="Disordered" evidence="7">
    <location>
        <begin position="283"/>
        <end position="432"/>
    </location>
</feature>
<feature type="region of interest" description="Disordered" evidence="7">
    <location>
        <begin position="1"/>
        <end position="66"/>
    </location>
</feature>
<feature type="compositionally biased region" description="Acidic residues" evidence="7">
    <location>
        <begin position="409"/>
        <end position="422"/>
    </location>
</feature>
<feature type="repeat" description="WD" evidence="6">
    <location>
        <begin position="495"/>
        <end position="536"/>
    </location>
</feature>
<dbReference type="EMBL" id="JAPEVG010000065">
    <property type="protein sequence ID" value="KAJ8488274.1"/>
    <property type="molecule type" value="Genomic_DNA"/>
</dbReference>
<dbReference type="SUPFAM" id="SSF50978">
    <property type="entry name" value="WD40 repeat-like"/>
    <property type="match status" value="1"/>
</dbReference>
<dbReference type="Proteomes" id="UP001215151">
    <property type="component" value="Unassembled WGS sequence"/>
</dbReference>
<feature type="compositionally biased region" description="Low complexity" evidence="7">
    <location>
        <begin position="319"/>
        <end position="353"/>
    </location>
</feature>
<evidence type="ECO:0000256" key="7">
    <source>
        <dbReference type="SAM" id="MobiDB-lite"/>
    </source>
</evidence>
<feature type="compositionally biased region" description="Polar residues" evidence="7">
    <location>
        <begin position="380"/>
        <end position="396"/>
    </location>
</feature>
<dbReference type="Pfam" id="PF08232">
    <property type="entry name" value="Striatin"/>
    <property type="match status" value="1"/>
</dbReference>
<dbReference type="InterPro" id="IPR036322">
    <property type="entry name" value="WD40_repeat_dom_sf"/>
</dbReference>
<accession>A0AAD7TXV6</accession>
<evidence type="ECO:0000256" key="2">
    <source>
        <dbReference type="ARBA" id="ARBA00022574"/>
    </source>
</evidence>
<reference evidence="9" key="1">
    <citation type="submission" date="2022-11" db="EMBL/GenBank/DDBJ databases">
        <title>Genome Sequence of Cubamyces cubensis.</title>
        <authorList>
            <person name="Buettner E."/>
        </authorList>
    </citation>
    <scope>NUCLEOTIDE SEQUENCE</scope>
    <source>
        <strain evidence="9">MPL-01</strain>
    </source>
</reference>
<evidence type="ECO:0000256" key="5">
    <source>
        <dbReference type="ARBA" id="ARBA00023054"/>
    </source>
</evidence>
<feature type="compositionally biased region" description="Polar residues" evidence="7">
    <location>
        <begin position="207"/>
        <end position="227"/>
    </location>
</feature>
<keyword evidence="10" id="KW-1185">Reference proteome</keyword>
<comment type="similarity">
    <text evidence="1">Belongs to the WD repeat striatin family.</text>
</comment>
<feature type="compositionally biased region" description="Low complexity" evidence="7">
    <location>
        <begin position="43"/>
        <end position="60"/>
    </location>
</feature>
<gene>
    <name evidence="9" type="ORF">ONZ51_g3650</name>
</gene>
<dbReference type="Pfam" id="PF00400">
    <property type="entry name" value="WD40"/>
    <property type="match status" value="6"/>
</dbReference>
<comment type="caution">
    <text evidence="9">The sequence shown here is derived from an EMBL/GenBank/DDBJ whole genome shotgun (WGS) entry which is preliminary data.</text>
</comment>
<dbReference type="SMART" id="SM00320">
    <property type="entry name" value="WD40"/>
    <property type="match status" value="6"/>
</dbReference>
<evidence type="ECO:0000256" key="3">
    <source>
        <dbReference type="ARBA" id="ARBA00022737"/>
    </source>
</evidence>
<feature type="compositionally biased region" description="Low complexity" evidence="7">
    <location>
        <begin position="288"/>
        <end position="302"/>
    </location>
</feature>
<dbReference type="InterPro" id="IPR020472">
    <property type="entry name" value="WD40_PAC1"/>
</dbReference>
<dbReference type="InterPro" id="IPR051488">
    <property type="entry name" value="WD_repeat_striatin"/>
</dbReference>
<evidence type="ECO:0000259" key="8">
    <source>
        <dbReference type="Pfam" id="PF08232"/>
    </source>
</evidence>
<dbReference type="GO" id="GO:0005516">
    <property type="term" value="F:calmodulin binding"/>
    <property type="evidence" value="ECO:0007669"/>
    <property type="project" value="UniProtKB-KW"/>
</dbReference>